<reference evidence="1" key="2">
    <citation type="submission" date="2004-02" db="EMBL/GenBank/DDBJ databases">
        <authorList>
            <consortium name="Genoscope"/>
            <consortium name="Whitehead Institute Centre for Genome Research"/>
        </authorList>
    </citation>
    <scope>NUCLEOTIDE SEQUENCE</scope>
</reference>
<dbReference type="OrthoDB" id="289913at2759"/>
<sequence length="68" mass="8169">RVLEFLIRRHSADSSDEEEVFPFIRTLLHLDTREFLNVLAMTFEDFKNDKQALEYQQRIVDILLQVCL</sequence>
<dbReference type="AlphaFoldDB" id="Q4RAZ6"/>
<name>Q4RAZ6_TETNG</name>
<protein>
    <submittedName>
        <fullName evidence="1">(spotted green pufferfish) hypothetical protein</fullName>
    </submittedName>
</protein>
<feature type="non-terminal residue" evidence="1">
    <location>
        <position position="1"/>
    </location>
</feature>
<organism evidence="1">
    <name type="scientific">Tetraodon nigroviridis</name>
    <name type="common">Spotted green pufferfish</name>
    <name type="synonym">Chelonodon nigroviridis</name>
    <dbReference type="NCBI Taxonomy" id="99883"/>
    <lineage>
        <taxon>Eukaryota</taxon>
        <taxon>Metazoa</taxon>
        <taxon>Chordata</taxon>
        <taxon>Craniata</taxon>
        <taxon>Vertebrata</taxon>
        <taxon>Euteleostomi</taxon>
        <taxon>Actinopterygii</taxon>
        <taxon>Neopterygii</taxon>
        <taxon>Teleostei</taxon>
        <taxon>Neoteleostei</taxon>
        <taxon>Acanthomorphata</taxon>
        <taxon>Eupercaria</taxon>
        <taxon>Tetraodontiformes</taxon>
        <taxon>Tetradontoidea</taxon>
        <taxon>Tetraodontidae</taxon>
        <taxon>Tetraodon</taxon>
    </lineage>
</organism>
<feature type="non-terminal residue" evidence="1">
    <location>
        <position position="68"/>
    </location>
</feature>
<accession>Q4RAZ6</accession>
<evidence type="ECO:0000313" key="1">
    <source>
        <dbReference type="EMBL" id="CAG14437.1"/>
    </source>
</evidence>
<proteinExistence type="predicted"/>
<dbReference type="KEGG" id="tng:GSTEN00036819G001"/>
<gene>
    <name evidence="1" type="ORF">GSTENG00036819001</name>
</gene>
<comment type="caution">
    <text evidence="1">The sequence shown here is derived from an EMBL/GenBank/DDBJ whole genome shotgun (WGS) entry which is preliminary data.</text>
</comment>
<reference evidence="1" key="1">
    <citation type="journal article" date="2004" name="Nature">
        <title>Genome duplication in the teleost fish Tetraodon nigroviridis reveals the early vertebrate proto-karyotype.</title>
        <authorList>
            <person name="Jaillon O."/>
            <person name="Aury J.-M."/>
            <person name="Brunet F."/>
            <person name="Petit J.-L."/>
            <person name="Stange-Thomann N."/>
            <person name="Mauceli E."/>
            <person name="Bouneau L."/>
            <person name="Fischer C."/>
            <person name="Ozouf-Costaz C."/>
            <person name="Bernot A."/>
            <person name="Nicaud S."/>
            <person name="Jaffe D."/>
            <person name="Fisher S."/>
            <person name="Lutfalla G."/>
            <person name="Dossat C."/>
            <person name="Segurens B."/>
            <person name="Dasilva C."/>
            <person name="Salanoubat M."/>
            <person name="Levy M."/>
            <person name="Boudet N."/>
            <person name="Castellano S."/>
            <person name="Anthouard V."/>
            <person name="Jubin C."/>
            <person name="Castelli V."/>
            <person name="Katinka M."/>
            <person name="Vacherie B."/>
            <person name="Biemont C."/>
            <person name="Skalli Z."/>
            <person name="Cattolico L."/>
            <person name="Poulain J."/>
            <person name="De Berardinis V."/>
            <person name="Cruaud C."/>
            <person name="Duprat S."/>
            <person name="Brottier P."/>
            <person name="Coutanceau J.-P."/>
            <person name="Gouzy J."/>
            <person name="Parra G."/>
            <person name="Lardier G."/>
            <person name="Chapple C."/>
            <person name="McKernan K.J."/>
            <person name="McEwan P."/>
            <person name="Bosak S."/>
            <person name="Kellis M."/>
            <person name="Volff J.-N."/>
            <person name="Guigo R."/>
            <person name="Zody M.C."/>
            <person name="Mesirov J."/>
            <person name="Lindblad-Toh K."/>
            <person name="Birren B."/>
            <person name="Nusbaum C."/>
            <person name="Kahn D."/>
            <person name="Robinson-Rechavi M."/>
            <person name="Laudet V."/>
            <person name="Schachter V."/>
            <person name="Quetier F."/>
            <person name="Saurin W."/>
            <person name="Scarpelli C."/>
            <person name="Wincker P."/>
            <person name="Lander E.S."/>
            <person name="Weissenbach J."/>
            <person name="Roest Crollius H."/>
        </authorList>
    </citation>
    <scope>NUCLEOTIDE SEQUENCE [LARGE SCALE GENOMIC DNA]</scope>
</reference>
<dbReference type="EMBL" id="CAAE01022611">
    <property type="protein sequence ID" value="CAG14437.1"/>
    <property type="molecule type" value="Genomic_DNA"/>
</dbReference>